<evidence type="ECO:0000313" key="2">
    <source>
        <dbReference type="Proteomes" id="UP001165586"/>
    </source>
</evidence>
<dbReference type="Pfam" id="PF25675">
    <property type="entry name" value="Phage_nozzle"/>
    <property type="match status" value="1"/>
</dbReference>
<comment type="caution">
    <text evidence="1">The sequence shown here is derived from an EMBL/GenBank/DDBJ whole genome shotgun (WGS) entry which is preliminary data.</text>
</comment>
<dbReference type="RefSeq" id="WP_259542708.1">
    <property type="nucleotide sequence ID" value="NZ_JANLCJ010000093.1"/>
</dbReference>
<proteinExistence type="predicted"/>
<dbReference type="InterPro" id="IPR058003">
    <property type="entry name" value="Phage_gp12"/>
</dbReference>
<keyword evidence="2" id="KW-1185">Reference proteome</keyword>
<evidence type="ECO:0000313" key="1">
    <source>
        <dbReference type="EMBL" id="MCS5736643.1"/>
    </source>
</evidence>
<dbReference type="EMBL" id="JANLCJ010000093">
    <property type="protein sequence ID" value="MCS5736643.1"/>
    <property type="molecule type" value="Genomic_DNA"/>
</dbReference>
<organism evidence="1 2">
    <name type="scientific">Herbiconiux daphne</name>
    <dbReference type="NCBI Taxonomy" id="2970914"/>
    <lineage>
        <taxon>Bacteria</taxon>
        <taxon>Bacillati</taxon>
        <taxon>Actinomycetota</taxon>
        <taxon>Actinomycetes</taxon>
        <taxon>Micrococcales</taxon>
        <taxon>Microbacteriaceae</taxon>
        <taxon>Herbiconiux</taxon>
    </lineage>
</organism>
<sequence>NQEGFIQRFFSESGGNWDANESVYLSGDWSGQNLTVGFIYAFEYTFSQFLIKKQAEDGSTTSEDVGRLQLRRAWVNYQDSGAFEVDVIVGNRNPYQYKMPGAVVNAQDAILGQLTLPTGQFRFPCQGSATQTEVTIFSDTPNPLSIIGCGWEGVHVRRSSGI</sequence>
<gene>
    <name evidence="1" type="ORF">N1032_23215</name>
</gene>
<accession>A0ABT2H9R6</accession>
<dbReference type="Proteomes" id="UP001165586">
    <property type="component" value="Unassembled WGS sequence"/>
</dbReference>
<reference evidence="1" key="1">
    <citation type="submission" date="2022-08" db="EMBL/GenBank/DDBJ databases">
        <authorList>
            <person name="Deng Y."/>
            <person name="Han X.-F."/>
            <person name="Zhang Y.-Q."/>
        </authorList>
    </citation>
    <scope>NUCLEOTIDE SEQUENCE</scope>
    <source>
        <strain evidence="1">CPCC 203386</strain>
    </source>
</reference>
<feature type="non-terminal residue" evidence="1">
    <location>
        <position position="1"/>
    </location>
</feature>
<name>A0ABT2H9R6_9MICO</name>
<protein>
    <submittedName>
        <fullName evidence="1">Uncharacterized protein</fullName>
    </submittedName>
</protein>